<dbReference type="PROSITE" id="PS00108">
    <property type="entry name" value="PROTEIN_KINASE_ST"/>
    <property type="match status" value="1"/>
</dbReference>
<dbReference type="PANTHER" id="PTHR48016">
    <property type="entry name" value="MAP KINASE KINASE KINASE SSK2-RELATED-RELATED"/>
    <property type="match status" value="1"/>
</dbReference>
<evidence type="ECO:0000256" key="5">
    <source>
        <dbReference type="ARBA" id="ARBA00022777"/>
    </source>
</evidence>
<feature type="binding site" evidence="7">
    <location>
        <position position="1003"/>
    </location>
    <ligand>
        <name>ATP</name>
        <dbReference type="ChEBI" id="CHEBI:30616"/>
    </ligand>
</feature>
<keyword evidence="11" id="KW-1185">Reference proteome</keyword>
<dbReference type="RefSeq" id="XP_024662907.1">
    <property type="nucleotide sequence ID" value="XM_024807139.1"/>
</dbReference>
<feature type="compositionally biased region" description="Polar residues" evidence="8">
    <location>
        <begin position="32"/>
        <end position="64"/>
    </location>
</feature>
<dbReference type="GO" id="GO:0004674">
    <property type="term" value="F:protein serine/threonine kinase activity"/>
    <property type="evidence" value="ECO:0007669"/>
    <property type="project" value="UniProtKB-KW"/>
</dbReference>
<evidence type="ECO:0000259" key="9">
    <source>
        <dbReference type="PROSITE" id="PS50011"/>
    </source>
</evidence>
<feature type="region of interest" description="Disordered" evidence="8">
    <location>
        <begin position="1"/>
        <end position="77"/>
    </location>
</feature>
<dbReference type="Pfam" id="PF00069">
    <property type="entry name" value="Pkinase"/>
    <property type="match status" value="1"/>
</dbReference>
<sequence>MVNDTHRAETPPIPNDYFNGSAAERSPVYSPSRKTSASGNSGTRSSGANSASSHQTVIRLSRSGSPEYEVSERKDPQAQYLAQERAYVSKLRNDLVDDYYEKGLSPESNDDGSDRFLDDEFEGDWDEEGLYLGGVGTSFDDPYSLSIEESFQFIEGQGGSQNKAAIQRRTVWQSMLTSVLTGQVITSEKSKMRTRREGYRAGSEEQVEELWFELRAKVCGRTLAEQRQILTQSRSNVADVLEKVATFKLQSESYPEVHAAHRVVGKIVNQIAKCELLYRNRKAMIEEYPILARSDMIIRIEALTAWYSTTSLVFQELNLLQQWTGNEDADPTKKPTAEGMEPLTLVERVFKQAEALKSICKNRIESYIFPLMRRCREISTAYTHVFVEDLGLPLLHQGLEPVLGFPMKLLRQTIQLRLDYARKLVNPTMVIVDQTIQQFEIYMKLGLYVIGEYMDLTRPVLDKGWSFSRQDANSLNDVLLECITLYLELLANKFLDGGKTSLSYVRSFKSIDNLEEKHYNFLQNTCKLIDGGSISVAERFTALHSRILSRLISYWDHQMQGPQNMSTIEIERWYGPTMEYVRSIQRKLLRFYKTLSTNYENSTDYDHPKTKMEEFTKKLQEAGFFLVFIDKLEVQGMYIFASSNLRDQPYTIRQLVRGYCRPKDDRDGVVPAKEIGALLILPIQEPLVWQGEIYDLDAAISEANSVDPGRLRLVCQGGSSELSEVREYYSFLNTLNIAVTRRSHLAKVDVELTKIRNQFFKLSMEVMISAMKFRVKMKQYGCQQLVQNMYTFAREIGKRGVNLFDGRRKGRIVETLIELCVDWVSFVCDDCPPNDHNTYRWSVVALEFAMRITRGTNMIFMKEELFEKLKRKVAVCISLMISHFDIMGVGSRASATTQRRITKATVPRAKLPVTPIEDDDALIALLRESTLEKLAKLEQKRSEHQMIGKVLDDTNTQFEFLNFASSLTTASIRWQQGRYIGSGAFGSVYESQNLDTGQLMAVKEVRLQNVQSIGRILKTIKDEMTVLEILSHPNVVQYYGVEVHRERVFIFMEYCEGGSLARLLEYGRIEDETVTQIYSLQMLEGLAYLHQSGVEHRDIKPENILLDHLGVIKFVDFGAATVISHTSRSLTGQISLASSEGSKSSTPQTRLGSLRGTPMYMSPEVITGKGRGRHGSMDIWSIGCVVLEMVTGRRPWANLDNEWAIMYHIAANHMPQMPSADQASEECKAFLLRALERDPAKRPTAMELLSDPWITSIRHQLLNSGDEKADGT</sequence>
<evidence type="ECO:0000256" key="8">
    <source>
        <dbReference type="SAM" id="MobiDB-lite"/>
    </source>
</evidence>
<dbReference type="GO" id="GO:0005524">
    <property type="term" value="F:ATP binding"/>
    <property type="evidence" value="ECO:0007669"/>
    <property type="project" value="UniProtKB-UniRule"/>
</dbReference>
<comment type="similarity">
    <text evidence="1">Belongs to the protein kinase superfamily. STE Ser/Thr protein kinase family. MAP kinase kinase kinase subfamily.</text>
</comment>
<dbReference type="AlphaFoldDB" id="A0A2T0FDA7"/>
<reference evidence="10 11" key="1">
    <citation type="submission" date="2017-04" db="EMBL/GenBank/DDBJ databases">
        <title>Genome sequencing of [Candida] sorbophila.</title>
        <authorList>
            <person name="Ahn J.O."/>
        </authorList>
    </citation>
    <scope>NUCLEOTIDE SEQUENCE [LARGE SCALE GENOMIC DNA]</scope>
    <source>
        <strain evidence="10 11">DS02</strain>
    </source>
</reference>
<organism evidence="10 11">
    <name type="scientific">Wickerhamiella sorbophila</name>
    <dbReference type="NCBI Taxonomy" id="45607"/>
    <lineage>
        <taxon>Eukaryota</taxon>
        <taxon>Fungi</taxon>
        <taxon>Dikarya</taxon>
        <taxon>Ascomycota</taxon>
        <taxon>Saccharomycotina</taxon>
        <taxon>Dipodascomycetes</taxon>
        <taxon>Dipodascales</taxon>
        <taxon>Trichomonascaceae</taxon>
        <taxon>Wickerhamiella</taxon>
    </lineage>
</organism>
<dbReference type="GeneID" id="36514330"/>
<dbReference type="InterPro" id="IPR008271">
    <property type="entry name" value="Ser/Thr_kinase_AS"/>
</dbReference>
<keyword evidence="4 7" id="KW-0547">Nucleotide-binding</keyword>
<keyword evidence="6 7" id="KW-0067">ATP-binding</keyword>
<name>A0A2T0FDA7_9ASCO</name>
<evidence type="ECO:0000256" key="1">
    <source>
        <dbReference type="ARBA" id="ARBA00006529"/>
    </source>
</evidence>
<keyword evidence="5 10" id="KW-0418">Kinase</keyword>
<dbReference type="OrthoDB" id="1043025at2759"/>
<dbReference type="EMBL" id="NDIQ01000001">
    <property type="protein sequence ID" value="PRT52961.1"/>
    <property type="molecule type" value="Genomic_DNA"/>
</dbReference>
<evidence type="ECO:0000256" key="7">
    <source>
        <dbReference type="PROSITE-ProRule" id="PRU10141"/>
    </source>
</evidence>
<dbReference type="PROSITE" id="PS50011">
    <property type="entry name" value="PROTEIN_KINASE_DOM"/>
    <property type="match status" value="1"/>
</dbReference>
<dbReference type="PANTHER" id="PTHR48016:SF32">
    <property type="entry name" value="MITOGEN-ACTIVATED PROTEIN KINASE KINASE KINASE 4"/>
    <property type="match status" value="1"/>
</dbReference>
<comment type="caution">
    <text evidence="10">The sequence shown here is derived from an EMBL/GenBank/DDBJ whole genome shotgun (WGS) entry which is preliminary data.</text>
</comment>
<evidence type="ECO:0000313" key="11">
    <source>
        <dbReference type="Proteomes" id="UP000238350"/>
    </source>
</evidence>
<dbReference type="CDD" id="cd06626">
    <property type="entry name" value="STKc_MEKK4"/>
    <property type="match status" value="1"/>
</dbReference>
<dbReference type="Proteomes" id="UP000238350">
    <property type="component" value="Unassembled WGS sequence"/>
</dbReference>
<dbReference type="InterPro" id="IPR000719">
    <property type="entry name" value="Prot_kinase_dom"/>
</dbReference>
<evidence type="ECO:0000256" key="6">
    <source>
        <dbReference type="ARBA" id="ARBA00022840"/>
    </source>
</evidence>
<dbReference type="SMART" id="SM00220">
    <property type="entry name" value="S_TKc"/>
    <property type="match status" value="1"/>
</dbReference>
<feature type="domain" description="Protein kinase" evidence="9">
    <location>
        <begin position="974"/>
        <end position="1254"/>
    </location>
</feature>
<evidence type="ECO:0000256" key="3">
    <source>
        <dbReference type="ARBA" id="ARBA00022679"/>
    </source>
</evidence>
<proteinExistence type="inferred from homology"/>
<dbReference type="STRING" id="45607.A0A2T0FDA7"/>
<protein>
    <submittedName>
        <fullName evidence="10">MAP kinase kinase kinase wis4</fullName>
    </submittedName>
</protein>
<dbReference type="GO" id="GO:0038066">
    <property type="term" value="P:p38MAPK cascade"/>
    <property type="evidence" value="ECO:0007669"/>
    <property type="project" value="TreeGrafter"/>
</dbReference>
<gene>
    <name evidence="10" type="ORF">B9G98_00581</name>
</gene>
<dbReference type="InterPro" id="IPR050538">
    <property type="entry name" value="MAP_kinase_kinase_kinase"/>
</dbReference>
<accession>A0A2T0FDA7</accession>
<keyword evidence="2" id="KW-0723">Serine/threonine-protein kinase</keyword>
<evidence type="ECO:0000313" key="10">
    <source>
        <dbReference type="EMBL" id="PRT52961.1"/>
    </source>
</evidence>
<dbReference type="PROSITE" id="PS00107">
    <property type="entry name" value="PROTEIN_KINASE_ATP"/>
    <property type="match status" value="1"/>
</dbReference>
<dbReference type="InterPro" id="IPR011009">
    <property type="entry name" value="Kinase-like_dom_sf"/>
</dbReference>
<evidence type="ECO:0000256" key="4">
    <source>
        <dbReference type="ARBA" id="ARBA00022741"/>
    </source>
</evidence>
<keyword evidence="3" id="KW-0808">Transferase</keyword>
<dbReference type="Gene3D" id="1.10.510.10">
    <property type="entry name" value="Transferase(Phosphotransferase) domain 1"/>
    <property type="match status" value="1"/>
</dbReference>
<dbReference type="SUPFAM" id="SSF56112">
    <property type="entry name" value="Protein kinase-like (PK-like)"/>
    <property type="match status" value="1"/>
</dbReference>
<evidence type="ECO:0000256" key="2">
    <source>
        <dbReference type="ARBA" id="ARBA00022527"/>
    </source>
</evidence>
<dbReference type="InterPro" id="IPR017441">
    <property type="entry name" value="Protein_kinase_ATP_BS"/>
</dbReference>